<dbReference type="PANTHER" id="PTHR30531:SF12">
    <property type="entry name" value="FLAGELLAR BIOSYNTHETIC PROTEIN FLHB"/>
    <property type="match status" value="1"/>
</dbReference>
<evidence type="ECO:0000313" key="16">
    <source>
        <dbReference type="Proteomes" id="UP000285908"/>
    </source>
</evidence>
<keyword evidence="11 13" id="KW-1006">Bacterial flagellum protein export</keyword>
<evidence type="ECO:0000256" key="8">
    <source>
        <dbReference type="ARBA" id="ARBA00022927"/>
    </source>
</evidence>
<feature type="compositionally biased region" description="Basic and acidic residues" evidence="14">
    <location>
        <begin position="1"/>
        <end position="18"/>
    </location>
</feature>
<dbReference type="SUPFAM" id="SSF160544">
    <property type="entry name" value="EscU C-terminal domain-like"/>
    <property type="match status" value="1"/>
</dbReference>
<name>A0A438ADW4_9RHOB</name>
<feature type="transmembrane region" description="Helical" evidence="13">
    <location>
        <begin position="94"/>
        <end position="115"/>
    </location>
</feature>
<protein>
    <recommendedName>
        <fullName evidence="3 13">Flagellar biosynthetic protein FlhB</fullName>
    </recommendedName>
</protein>
<evidence type="ECO:0000256" key="10">
    <source>
        <dbReference type="ARBA" id="ARBA00023136"/>
    </source>
</evidence>
<comment type="subcellular location">
    <subcellularLocation>
        <location evidence="1">Cell membrane</location>
        <topology evidence="1">Multi-pass membrane protein</topology>
    </subcellularLocation>
</comment>
<dbReference type="Pfam" id="PF01312">
    <property type="entry name" value="Bac_export_2"/>
    <property type="match status" value="1"/>
</dbReference>
<keyword evidence="4 13" id="KW-0813">Transport</keyword>
<evidence type="ECO:0000256" key="2">
    <source>
        <dbReference type="ARBA" id="ARBA00010690"/>
    </source>
</evidence>
<evidence type="ECO:0000256" key="14">
    <source>
        <dbReference type="SAM" id="MobiDB-lite"/>
    </source>
</evidence>
<dbReference type="InterPro" id="IPR006135">
    <property type="entry name" value="T3SS_substrate_exporter"/>
</dbReference>
<feature type="transmembrane region" description="Helical" evidence="13">
    <location>
        <begin position="158"/>
        <end position="174"/>
    </location>
</feature>
<comment type="caution">
    <text evidence="15">The sequence shown here is derived from an EMBL/GenBank/DDBJ whole genome shotgun (WGS) entry which is preliminary data.</text>
</comment>
<keyword evidence="9 13" id="KW-1133">Transmembrane helix</keyword>
<evidence type="ECO:0000313" key="15">
    <source>
        <dbReference type="EMBL" id="RVV96884.1"/>
    </source>
</evidence>
<keyword evidence="10 13" id="KW-0472">Membrane</keyword>
<dbReference type="GO" id="GO:0009306">
    <property type="term" value="P:protein secretion"/>
    <property type="evidence" value="ECO:0007669"/>
    <property type="project" value="InterPro"/>
</dbReference>
<feature type="region of interest" description="Disordered" evidence="14">
    <location>
        <begin position="1"/>
        <end position="29"/>
    </location>
</feature>
<keyword evidence="6 13" id="KW-0812">Transmembrane</keyword>
<dbReference type="GO" id="GO:0044780">
    <property type="term" value="P:bacterial-type flagellum assembly"/>
    <property type="evidence" value="ECO:0007669"/>
    <property type="project" value="InterPro"/>
</dbReference>
<evidence type="ECO:0000256" key="11">
    <source>
        <dbReference type="ARBA" id="ARBA00023225"/>
    </source>
</evidence>
<dbReference type="Proteomes" id="UP000285908">
    <property type="component" value="Unassembled WGS sequence"/>
</dbReference>
<dbReference type="Gene3D" id="3.40.1690.10">
    <property type="entry name" value="secretion proteins EscU"/>
    <property type="match status" value="1"/>
</dbReference>
<evidence type="ECO:0000256" key="5">
    <source>
        <dbReference type="ARBA" id="ARBA00022475"/>
    </source>
</evidence>
<comment type="function">
    <text evidence="12 13">Required for formation of the rod structure in the basal body of the flagellar apparatus. Together with FliI and FliH, may constitute the export apparatus of flagellin.</text>
</comment>
<dbReference type="PANTHER" id="PTHR30531">
    <property type="entry name" value="FLAGELLAR BIOSYNTHETIC PROTEIN FLHB"/>
    <property type="match status" value="1"/>
</dbReference>
<dbReference type="PRINTS" id="PR00950">
    <property type="entry name" value="TYPE3IMSPROT"/>
</dbReference>
<evidence type="ECO:0000256" key="1">
    <source>
        <dbReference type="ARBA" id="ARBA00004651"/>
    </source>
</evidence>
<dbReference type="Gene3D" id="6.10.250.2080">
    <property type="match status" value="1"/>
</dbReference>
<keyword evidence="16" id="KW-1185">Reference proteome</keyword>
<keyword evidence="15" id="KW-0282">Flagellum</keyword>
<dbReference type="InterPro" id="IPR006136">
    <property type="entry name" value="FlhB"/>
</dbReference>
<dbReference type="AlphaFoldDB" id="A0A438ADW4"/>
<evidence type="ECO:0000256" key="6">
    <source>
        <dbReference type="ARBA" id="ARBA00022692"/>
    </source>
</evidence>
<evidence type="ECO:0000256" key="4">
    <source>
        <dbReference type="ARBA" id="ARBA00022448"/>
    </source>
</evidence>
<keyword evidence="15" id="KW-0966">Cell projection</keyword>
<dbReference type="FunFam" id="3.40.1690.10:FF:000001">
    <property type="entry name" value="Flagellar biosynthetic protein FlhB"/>
    <property type="match status" value="1"/>
</dbReference>
<feature type="transmembrane region" description="Helical" evidence="13">
    <location>
        <begin position="33"/>
        <end position="54"/>
    </location>
</feature>
<keyword evidence="8 13" id="KW-0653">Protein transport</keyword>
<dbReference type="RefSeq" id="WP_127907678.1">
    <property type="nucleotide sequence ID" value="NZ_RQXX01000007.1"/>
</dbReference>
<dbReference type="NCBIfam" id="TIGR00328">
    <property type="entry name" value="flhB"/>
    <property type="match status" value="1"/>
</dbReference>
<organism evidence="15 16">
    <name type="scientific">Mesobaculum littorinae</name>
    <dbReference type="NCBI Taxonomy" id="2486419"/>
    <lineage>
        <taxon>Bacteria</taxon>
        <taxon>Pseudomonadati</taxon>
        <taxon>Pseudomonadota</taxon>
        <taxon>Alphaproteobacteria</taxon>
        <taxon>Rhodobacterales</taxon>
        <taxon>Roseobacteraceae</taxon>
        <taxon>Mesobaculum</taxon>
    </lineage>
</organism>
<dbReference type="EMBL" id="RQXX01000007">
    <property type="protein sequence ID" value="RVV96884.1"/>
    <property type="molecule type" value="Genomic_DNA"/>
</dbReference>
<dbReference type="GO" id="GO:0005886">
    <property type="term" value="C:plasma membrane"/>
    <property type="evidence" value="ECO:0007669"/>
    <property type="project" value="UniProtKB-SubCell"/>
</dbReference>
<keyword evidence="15" id="KW-0969">Cilium</keyword>
<evidence type="ECO:0000256" key="13">
    <source>
        <dbReference type="RuleBase" id="RU364091"/>
    </source>
</evidence>
<comment type="similarity">
    <text evidence="2 13">Belongs to the type III secretion exporter family.</text>
</comment>
<dbReference type="OrthoDB" id="9807950at2"/>
<evidence type="ECO:0000256" key="7">
    <source>
        <dbReference type="ARBA" id="ARBA00022795"/>
    </source>
</evidence>
<evidence type="ECO:0000256" key="9">
    <source>
        <dbReference type="ARBA" id="ARBA00022989"/>
    </source>
</evidence>
<sequence length="374" mass="40807">MADEDKSNKTEEPTEQRLRKARQKGDVPSSREVGTMMTVFSLFVLTVFVIPSIIPDLSRALSGPFVSAGQIEIGAGAAGLADAGQVMGGLGRSVAVAVAPLFLIMVIAALFGVLIQGETVVATERIRPKFSKLNPASGLKRLFSADALVEFAKSVGKVLVIGAITGIVAQRYLGGVVTGEGMLPESLPDYARRAIAVILIAATIFLVPIAIFDIIWKRSQWIKKQRMTLQEVRDEHKESEGNPQVRARRADIRRRMARQRIAQAVPTASVILTNPTHFAVALRYTPGADTAPVCVAKGADLMARQIREIARDNEVPIVENKPLARALHDTVEVDDQVPMQYWQAVAEIIGYVMDLQRDIRRSPPKGSELRLDDD</sequence>
<reference evidence="15 16" key="1">
    <citation type="submission" date="2018-11" db="EMBL/GenBank/DDBJ databases">
        <title>Mesobaculum littorinae gen. nov., sp. nov., isolated from Littorina scabra that represents a novel genus of the order Rhodobacteraceae.</title>
        <authorList>
            <person name="Li F."/>
        </authorList>
    </citation>
    <scope>NUCLEOTIDE SEQUENCE [LARGE SCALE GENOMIC DNA]</scope>
    <source>
        <strain evidence="15 16">M0103</strain>
    </source>
</reference>
<accession>A0A438ADW4</accession>
<keyword evidence="7 13" id="KW-1005">Bacterial flagellum biogenesis</keyword>
<feature type="transmembrane region" description="Helical" evidence="13">
    <location>
        <begin position="194"/>
        <end position="216"/>
    </location>
</feature>
<gene>
    <name evidence="13 15" type="primary">flhB</name>
    <name evidence="15" type="ORF">EKE94_16195</name>
</gene>
<evidence type="ECO:0000256" key="3">
    <source>
        <dbReference type="ARBA" id="ARBA00021622"/>
    </source>
</evidence>
<evidence type="ECO:0000256" key="12">
    <source>
        <dbReference type="ARBA" id="ARBA00025078"/>
    </source>
</evidence>
<proteinExistence type="inferred from homology"/>
<keyword evidence="5 13" id="KW-1003">Cell membrane</keyword>
<dbReference type="InterPro" id="IPR029025">
    <property type="entry name" value="T3SS_substrate_exporter_C"/>
</dbReference>